<feature type="region of interest" description="Disordered" evidence="2">
    <location>
        <begin position="620"/>
        <end position="641"/>
    </location>
</feature>
<sequence length="641" mass="72675">MFLVSSPKPIDPALQEFVQQIEKQSPAGISVLAGRQFRYCLEQISVEVTISEPRKFNILEEFILRAGMEMELTPTENELAQALGLDPIFVQNTANTLRSLETLAWTPDARIILTPQGKQFYLEGSVPQPPQTKQIYAISDPLQGNLFFLSSALEEVQIELPIFEDFITIENRCQEMPELGLEELQRIIQASGLGLHVPEDGKIITAANFTKETQAIWQSVAIFVIFDALEDAVKLQVRRGKQILHYASDLLDILQTEGKVSLQNLLYLSDETIAAEREELLNQRNKEVEDRIKKIEQQAIETVKELRETGEQVASKGSQEKDQVILLRDSQIRQSFLETLRKGNYQVLIYSPWVSKEVVDNEFIQLLQNLANRGVWILIGHGISRRQQDETRPIPPQVEQKLREIKTREGLSAVQVFWLGNSHAKEVVVDRKIHLCGSHNWLSYRGDKLPRGETVYKVTATDKVEEAYDFLAVRFKDYAGELWESAVQNRDANLAETSLCTWGALGMEEMALNQLQLANWLELYPVWLKVVCQGLRSKKISPDSAYLVTGISMVSQFSVDDSNIELLRSNLRQVIGAIAALDRRQALKLLNQNWSQFGRLSIADSALAKPDDFLFKYAVKEPDRPQTKSGKKASPKKNKGK</sequence>
<name>A0A2G4EZT5_9CYAN</name>
<dbReference type="CDD" id="cd09133">
    <property type="entry name" value="PLDc_unchar5"/>
    <property type="match status" value="1"/>
</dbReference>
<evidence type="ECO:0000313" key="4">
    <source>
        <dbReference type="Proteomes" id="UP000226442"/>
    </source>
</evidence>
<keyword evidence="1" id="KW-0175">Coiled coil</keyword>
<keyword evidence="4" id="KW-1185">Reference proteome</keyword>
<dbReference type="RefSeq" id="WP_096828391.1">
    <property type="nucleotide sequence ID" value="NZ_NXIB02000068.1"/>
</dbReference>
<accession>A0A2G4EZT5</accession>
<feature type="compositionally biased region" description="Basic residues" evidence="2">
    <location>
        <begin position="629"/>
        <end position="641"/>
    </location>
</feature>
<dbReference type="EMBL" id="NXIB02000068">
    <property type="protein sequence ID" value="PHX55024.1"/>
    <property type="molecule type" value="Genomic_DNA"/>
</dbReference>
<dbReference type="OrthoDB" id="436599at2"/>
<dbReference type="Gene3D" id="3.30.870.10">
    <property type="entry name" value="Endonuclease Chain A"/>
    <property type="match status" value="1"/>
</dbReference>
<protein>
    <recommendedName>
        <fullName evidence="5">PLD phosphodiesterase domain-containing protein</fullName>
    </recommendedName>
</protein>
<evidence type="ECO:0000256" key="2">
    <source>
        <dbReference type="SAM" id="MobiDB-lite"/>
    </source>
</evidence>
<comment type="caution">
    <text evidence="3">The sequence shown here is derived from an EMBL/GenBank/DDBJ whole genome shotgun (WGS) entry which is preliminary data.</text>
</comment>
<feature type="coiled-coil region" evidence="1">
    <location>
        <begin position="278"/>
        <end position="312"/>
    </location>
</feature>
<dbReference type="SUPFAM" id="SSF56024">
    <property type="entry name" value="Phospholipase D/nuclease"/>
    <property type="match status" value="1"/>
</dbReference>
<evidence type="ECO:0000313" key="3">
    <source>
        <dbReference type="EMBL" id="PHX55024.1"/>
    </source>
</evidence>
<organism evidence="3 4">
    <name type="scientific">Tychonema bourrellyi FEM_GT703</name>
    <dbReference type="NCBI Taxonomy" id="2040638"/>
    <lineage>
        <taxon>Bacteria</taxon>
        <taxon>Bacillati</taxon>
        <taxon>Cyanobacteriota</taxon>
        <taxon>Cyanophyceae</taxon>
        <taxon>Oscillatoriophycideae</taxon>
        <taxon>Oscillatoriales</taxon>
        <taxon>Microcoleaceae</taxon>
        <taxon>Tychonema</taxon>
    </lineage>
</organism>
<evidence type="ECO:0008006" key="5">
    <source>
        <dbReference type="Google" id="ProtNLM"/>
    </source>
</evidence>
<reference evidence="3" key="1">
    <citation type="submission" date="2017-10" db="EMBL/GenBank/DDBJ databases">
        <title>Draft genome sequence of the planktic cyanobacteria Tychonema bourrellyi isolated from alpine lentic freshwater.</title>
        <authorList>
            <person name="Tett A."/>
            <person name="Armanini F."/>
            <person name="Asnicar F."/>
            <person name="Boscaini A."/>
            <person name="Pasolli E."/>
            <person name="Zolfo M."/>
            <person name="Donati C."/>
            <person name="Salmaso N."/>
            <person name="Segata N."/>
        </authorList>
    </citation>
    <scope>NUCLEOTIDE SEQUENCE</scope>
    <source>
        <strain evidence="3">FEM_GT703</strain>
    </source>
</reference>
<gene>
    <name evidence="3" type="ORF">CP500_012985</name>
</gene>
<evidence type="ECO:0000256" key="1">
    <source>
        <dbReference type="SAM" id="Coils"/>
    </source>
</evidence>
<dbReference type="Proteomes" id="UP000226442">
    <property type="component" value="Unassembled WGS sequence"/>
</dbReference>
<dbReference type="AlphaFoldDB" id="A0A2G4EZT5"/>
<proteinExistence type="predicted"/>